<feature type="chain" id="PRO_5024997404" description="Kelch repeat protein" evidence="5">
    <location>
        <begin position="19"/>
        <end position="611"/>
    </location>
</feature>
<evidence type="ECO:0008006" key="8">
    <source>
        <dbReference type="Google" id="ProtNLM"/>
    </source>
</evidence>
<keyword evidence="4" id="KW-0812">Transmembrane</keyword>
<accession>A0A5N7AMD3</accession>
<sequence length="611" mass="65853">MTTRNLLLFLGLTGLSLQEPDILKDFCRLFGHQTAVIDRKLYIDGGFVNYNPLSEYPDNATSMSASIPVLLAAITDPLFFFEDTALLYADFDVNNQGMPAVYNNLTKPADAPDVNGGILWPDTVNKMIYLYGGQYDQGTPGNFSLWSYDALYNTWQTVSADTTQANIQRASYGAGITIQDRAVAFYYGGWLSNSSVSNWGSKSPKALSTMLQYDMLQNTWTNSSGPDTIGRAEGSMVYIPASDGMLVYIGGVQSANNGTTLGQPMDEILLYDISGSKWYTQKATGDVPEQRRRFCAGATWAEDYSSYNIYLYGGAGAPEGLGYDDVYVLTLPSFKWIKWYPTDGSESGYPKNAMSCTVVDGAQMLVMGGNKPNDTDCDAYPIYGLHNMYLGKQNPEDAVWAMFRPNVTSYEVPSEIISAVGGSATGGATTTEPADGFDNRDLSVFFTRTYTAATRAPTRPIPTSSSGSKSKPVGAIVGGVIGGVAGVSILAAILFFYLRSRKKKKAELVPTEEEQPPQDVKHPGAAGQDDPRRSELAAGYAGQQDSMRSELPAEVVAGQRQSTRSELGSPALVELEGDVVPYSPTTSPPNSPPPSHPISPTSPHRGSAPSS</sequence>
<dbReference type="AlphaFoldDB" id="A0A5N7AMD3"/>
<evidence type="ECO:0000256" key="3">
    <source>
        <dbReference type="SAM" id="MobiDB-lite"/>
    </source>
</evidence>
<evidence type="ECO:0000256" key="5">
    <source>
        <dbReference type="SAM" id="SignalP"/>
    </source>
</evidence>
<dbReference type="GeneID" id="43649382"/>
<gene>
    <name evidence="6" type="ORF">BDV27DRAFT_119733</name>
</gene>
<feature type="signal peptide" evidence="5">
    <location>
        <begin position="1"/>
        <end position="18"/>
    </location>
</feature>
<dbReference type="EMBL" id="ML737567">
    <property type="protein sequence ID" value="KAE8370149.1"/>
    <property type="molecule type" value="Genomic_DNA"/>
</dbReference>
<evidence type="ECO:0000256" key="2">
    <source>
        <dbReference type="ARBA" id="ARBA00023004"/>
    </source>
</evidence>
<reference evidence="6 7" key="1">
    <citation type="submission" date="2019-04" db="EMBL/GenBank/DDBJ databases">
        <title>Friends and foes A comparative genomics studyof 23 Aspergillus species from section Flavi.</title>
        <authorList>
            <consortium name="DOE Joint Genome Institute"/>
            <person name="Kjaerbolling I."/>
            <person name="Vesth T."/>
            <person name="Frisvad J.C."/>
            <person name="Nybo J.L."/>
            <person name="Theobald S."/>
            <person name="Kildgaard S."/>
            <person name="Isbrandt T."/>
            <person name="Kuo A."/>
            <person name="Sato A."/>
            <person name="Lyhne E.K."/>
            <person name="Kogle M.E."/>
            <person name="Wiebenga A."/>
            <person name="Kun R.S."/>
            <person name="Lubbers R.J."/>
            <person name="Makela M.R."/>
            <person name="Barry K."/>
            <person name="Chovatia M."/>
            <person name="Clum A."/>
            <person name="Daum C."/>
            <person name="Haridas S."/>
            <person name="He G."/>
            <person name="LaButti K."/>
            <person name="Lipzen A."/>
            <person name="Mondo S."/>
            <person name="Riley R."/>
            <person name="Salamov A."/>
            <person name="Simmons B.A."/>
            <person name="Magnuson J.K."/>
            <person name="Henrissat B."/>
            <person name="Mortensen U.H."/>
            <person name="Larsen T.O."/>
            <person name="Devries R.P."/>
            <person name="Grigoriev I.V."/>
            <person name="Machida M."/>
            <person name="Baker S.E."/>
            <person name="Andersen M.R."/>
        </authorList>
    </citation>
    <scope>NUCLEOTIDE SEQUENCE [LARGE SCALE GENOMIC DNA]</scope>
    <source>
        <strain evidence="6 7">CBS 763.97</strain>
    </source>
</reference>
<feature type="region of interest" description="Disordered" evidence="3">
    <location>
        <begin position="507"/>
        <end position="611"/>
    </location>
</feature>
<keyword evidence="5" id="KW-0732">Signal</keyword>
<proteinExistence type="predicted"/>
<dbReference type="SUPFAM" id="SSF117281">
    <property type="entry name" value="Kelch motif"/>
    <property type="match status" value="1"/>
</dbReference>
<keyword evidence="7" id="KW-1185">Reference proteome</keyword>
<evidence type="ECO:0000256" key="1">
    <source>
        <dbReference type="ARBA" id="ARBA00022737"/>
    </source>
</evidence>
<feature type="transmembrane region" description="Helical" evidence="4">
    <location>
        <begin position="473"/>
        <end position="498"/>
    </location>
</feature>
<dbReference type="Pfam" id="PF24681">
    <property type="entry name" value="Kelch_KLHDC2_KLHL20_DRC7"/>
    <property type="match status" value="1"/>
</dbReference>
<evidence type="ECO:0000256" key="4">
    <source>
        <dbReference type="SAM" id="Phobius"/>
    </source>
</evidence>
<dbReference type="OrthoDB" id="10251809at2759"/>
<keyword evidence="4" id="KW-1133">Transmembrane helix</keyword>
<evidence type="ECO:0000313" key="7">
    <source>
        <dbReference type="Proteomes" id="UP000326268"/>
    </source>
</evidence>
<evidence type="ECO:0000313" key="6">
    <source>
        <dbReference type="EMBL" id="KAE8370149.1"/>
    </source>
</evidence>
<keyword evidence="2" id="KW-0408">Iron</keyword>
<protein>
    <recommendedName>
        <fullName evidence="8">Kelch repeat protein</fullName>
    </recommendedName>
</protein>
<dbReference type="GO" id="GO:0019760">
    <property type="term" value="P:glucosinolate metabolic process"/>
    <property type="evidence" value="ECO:0007669"/>
    <property type="project" value="UniProtKB-ARBA"/>
</dbReference>
<dbReference type="Proteomes" id="UP000326268">
    <property type="component" value="Unassembled WGS sequence"/>
</dbReference>
<dbReference type="Gene3D" id="2.120.10.80">
    <property type="entry name" value="Kelch-type beta propeller"/>
    <property type="match status" value="1"/>
</dbReference>
<name>A0A5N7AMD3_9EURO</name>
<dbReference type="PANTHER" id="PTHR47435">
    <property type="entry name" value="KELCH REPEAT PROTEIN (AFU_ORTHOLOGUE AFUA_5G12780)"/>
    <property type="match status" value="1"/>
</dbReference>
<keyword evidence="4" id="KW-0472">Membrane</keyword>
<dbReference type="PANTHER" id="PTHR47435:SF4">
    <property type="entry name" value="KELCH REPEAT PROTEIN (AFU_ORTHOLOGUE AFUA_5G12780)"/>
    <property type="match status" value="1"/>
</dbReference>
<organism evidence="6 7">
    <name type="scientific">Aspergillus caelatus</name>
    <dbReference type="NCBI Taxonomy" id="61420"/>
    <lineage>
        <taxon>Eukaryota</taxon>
        <taxon>Fungi</taxon>
        <taxon>Dikarya</taxon>
        <taxon>Ascomycota</taxon>
        <taxon>Pezizomycotina</taxon>
        <taxon>Eurotiomycetes</taxon>
        <taxon>Eurotiomycetidae</taxon>
        <taxon>Eurotiales</taxon>
        <taxon>Aspergillaceae</taxon>
        <taxon>Aspergillus</taxon>
        <taxon>Aspergillus subgen. Circumdati</taxon>
    </lineage>
</organism>
<dbReference type="RefSeq" id="XP_031933230.1">
    <property type="nucleotide sequence ID" value="XM_032064936.1"/>
</dbReference>
<keyword evidence="1" id="KW-0677">Repeat</keyword>
<dbReference type="InterPro" id="IPR015915">
    <property type="entry name" value="Kelch-typ_b-propeller"/>
</dbReference>
<feature type="compositionally biased region" description="Pro residues" evidence="3">
    <location>
        <begin position="586"/>
        <end position="597"/>
    </location>
</feature>